<proteinExistence type="predicted"/>
<keyword evidence="2" id="KW-1185">Reference proteome</keyword>
<accession>A0ACB5UJ21</accession>
<dbReference type="Proteomes" id="UP001374599">
    <property type="component" value="Unassembled WGS sequence"/>
</dbReference>
<evidence type="ECO:0000313" key="1">
    <source>
        <dbReference type="EMBL" id="GMQ62852.1"/>
    </source>
</evidence>
<protein>
    <submittedName>
        <fullName evidence="1">Uncharacterized protein</fullName>
    </submittedName>
</protein>
<gene>
    <name evidence="1" type="ORF">AN2V17_20840</name>
</gene>
<reference evidence="1" key="1">
    <citation type="submission" date="2023-09" db="EMBL/GenBank/DDBJ databases">
        <title>Vallitalea sediminicola and Vallitalea maricola sp. nov., anaerobic bacteria isolated from marine sediment.</title>
        <authorList>
            <person name="Hirano S."/>
            <person name="Maeda A."/>
            <person name="Terahara T."/>
            <person name="Mori K."/>
            <person name="Hamada M."/>
            <person name="Matsumoto R."/>
            <person name="Kobayashi T."/>
        </authorList>
    </citation>
    <scope>NUCLEOTIDE SEQUENCE</scope>
    <source>
        <strain evidence="1">AN17-2</strain>
    </source>
</reference>
<organism evidence="1 2">
    <name type="scientific">Vallitalea maricola</name>
    <dbReference type="NCBI Taxonomy" id="3074433"/>
    <lineage>
        <taxon>Bacteria</taxon>
        <taxon>Bacillati</taxon>
        <taxon>Bacillota</taxon>
        <taxon>Clostridia</taxon>
        <taxon>Lachnospirales</taxon>
        <taxon>Vallitaleaceae</taxon>
        <taxon>Vallitalea</taxon>
    </lineage>
</organism>
<evidence type="ECO:0000313" key="2">
    <source>
        <dbReference type="Proteomes" id="UP001374599"/>
    </source>
</evidence>
<name>A0ACB5UJ21_9FIRM</name>
<sequence length="49" mass="5928">MKYGYHYDIKFKLANKDIDTNLGFFKNSKFKYGLSLDEKPNIYTLFRIK</sequence>
<dbReference type="EMBL" id="BTPU01000031">
    <property type="protein sequence ID" value="GMQ62852.1"/>
    <property type="molecule type" value="Genomic_DNA"/>
</dbReference>
<comment type="caution">
    <text evidence="1">The sequence shown here is derived from an EMBL/GenBank/DDBJ whole genome shotgun (WGS) entry which is preliminary data.</text>
</comment>